<feature type="domain" description="PAS" evidence="2">
    <location>
        <begin position="155"/>
        <end position="225"/>
    </location>
</feature>
<sequence length="457" mass="51678">MDWKFILKRSAIVCKKEKSSLSSGLLSPDDCSLYKELLTNARDIIYKLDLQGNFLEVSPATEELTGYRLAELIGMNIKELIAHDKADQIEEILTSKIFSQEPIRFELDLITNKSEILAVEINSTLVCRTDKPCYILGIARDISKHKLMARQLAEQRALLNSLVNSMPDIVFYKDTEGHYLGCNRDFEILVGKRESEIVGLTDAELFPPEVVSLYTKQEKILLETKKPQRVEVYLVDSNNRPCFYDTMKTLFTGPKGEEFGLIGVNRDITELVNAKLEAEIARDEAEHLASTDFLTGVMTRRALIQRLEGEINRARREGTVLSMIFADIDHFKKVNDSYGHQAGDKVLQIVAQLFKSRCRSYDLIGRSGGEEFMICLPGASKQRAFKIAEEMRIALHATSIELFNNTKQKVSARVTASFGVSSMSEHDIKEIDDLIREGDSSLYKAKELGRNRVCSIE</sequence>
<keyword evidence="1" id="KW-0175">Coiled coil</keyword>
<dbReference type="PROSITE" id="PS50112">
    <property type="entry name" value="PAS"/>
    <property type="match status" value="2"/>
</dbReference>
<dbReference type="SMART" id="SM00267">
    <property type="entry name" value="GGDEF"/>
    <property type="match status" value="1"/>
</dbReference>
<dbReference type="SUPFAM" id="SSF55785">
    <property type="entry name" value="PYP-like sensor domain (PAS domain)"/>
    <property type="match status" value="2"/>
</dbReference>
<dbReference type="AlphaFoldDB" id="A0A6I0EXD7"/>
<feature type="domain" description="GGDEF" evidence="3">
    <location>
        <begin position="319"/>
        <end position="457"/>
    </location>
</feature>
<dbReference type="Pfam" id="PF08448">
    <property type="entry name" value="PAS_4"/>
    <property type="match status" value="1"/>
</dbReference>
<dbReference type="NCBIfam" id="TIGR00229">
    <property type="entry name" value="sensory_box"/>
    <property type="match status" value="2"/>
</dbReference>
<dbReference type="Pfam" id="PF00989">
    <property type="entry name" value="PAS"/>
    <property type="match status" value="1"/>
</dbReference>
<dbReference type="InterPro" id="IPR052163">
    <property type="entry name" value="DGC-Regulatory_Protein"/>
</dbReference>
<dbReference type="SMART" id="SM00091">
    <property type="entry name" value="PAS"/>
    <property type="match status" value="2"/>
</dbReference>
<dbReference type="InterPro" id="IPR000014">
    <property type="entry name" value="PAS"/>
</dbReference>
<dbReference type="InterPro" id="IPR000160">
    <property type="entry name" value="GGDEF_dom"/>
</dbReference>
<dbReference type="CDD" id="cd01949">
    <property type="entry name" value="GGDEF"/>
    <property type="match status" value="1"/>
</dbReference>
<dbReference type="InterPro" id="IPR043128">
    <property type="entry name" value="Rev_trsase/Diguanyl_cyclase"/>
</dbReference>
<name>A0A6I0EXD7_9FIRM</name>
<comment type="caution">
    <text evidence="4">The sequence shown here is derived from an EMBL/GenBank/DDBJ whole genome shotgun (WGS) entry which is preliminary data.</text>
</comment>
<feature type="coiled-coil region" evidence="1">
    <location>
        <begin position="266"/>
        <end position="317"/>
    </location>
</feature>
<dbReference type="FunFam" id="3.30.70.270:FF:000001">
    <property type="entry name" value="Diguanylate cyclase domain protein"/>
    <property type="match status" value="1"/>
</dbReference>
<dbReference type="Gene3D" id="3.30.70.270">
    <property type="match status" value="1"/>
</dbReference>
<dbReference type="Proteomes" id="UP000468766">
    <property type="component" value="Unassembled WGS sequence"/>
</dbReference>
<evidence type="ECO:0000259" key="3">
    <source>
        <dbReference type="PROSITE" id="PS50887"/>
    </source>
</evidence>
<dbReference type="PANTHER" id="PTHR46663:SF4">
    <property type="entry name" value="DIGUANYLATE CYCLASE DGCT-RELATED"/>
    <property type="match status" value="1"/>
</dbReference>
<dbReference type="Pfam" id="PF00990">
    <property type="entry name" value="GGDEF"/>
    <property type="match status" value="1"/>
</dbReference>
<dbReference type="InterPro" id="IPR013656">
    <property type="entry name" value="PAS_4"/>
</dbReference>
<dbReference type="EMBL" id="WBXO01000009">
    <property type="protein sequence ID" value="KAB2951864.1"/>
    <property type="molecule type" value="Genomic_DNA"/>
</dbReference>
<dbReference type="InterPro" id="IPR013767">
    <property type="entry name" value="PAS_fold"/>
</dbReference>
<dbReference type="SUPFAM" id="SSF55073">
    <property type="entry name" value="Nucleotide cyclase"/>
    <property type="match status" value="1"/>
</dbReference>
<proteinExistence type="predicted"/>
<evidence type="ECO:0000313" key="4">
    <source>
        <dbReference type="EMBL" id="KAB2951864.1"/>
    </source>
</evidence>
<dbReference type="NCBIfam" id="TIGR00254">
    <property type="entry name" value="GGDEF"/>
    <property type="match status" value="1"/>
</dbReference>
<evidence type="ECO:0000259" key="2">
    <source>
        <dbReference type="PROSITE" id="PS50112"/>
    </source>
</evidence>
<keyword evidence="5" id="KW-1185">Reference proteome</keyword>
<gene>
    <name evidence="4" type="ORF">F9B85_11350</name>
</gene>
<dbReference type="PANTHER" id="PTHR46663">
    <property type="entry name" value="DIGUANYLATE CYCLASE DGCT-RELATED"/>
    <property type="match status" value="1"/>
</dbReference>
<dbReference type="InterPro" id="IPR029787">
    <property type="entry name" value="Nucleotide_cyclase"/>
</dbReference>
<dbReference type="CDD" id="cd00130">
    <property type="entry name" value="PAS"/>
    <property type="match status" value="2"/>
</dbReference>
<dbReference type="OrthoDB" id="9804955at2"/>
<dbReference type="GO" id="GO:0006355">
    <property type="term" value="P:regulation of DNA-templated transcription"/>
    <property type="evidence" value="ECO:0007669"/>
    <property type="project" value="InterPro"/>
</dbReference>
<evidence type="ECO:0000313" key="5">
    <source>
        <dbReference type="Proteomes" id="UP000468766"/>
    </source>
</evidence>
<accession>A0A6I0EXD7</accession>
<reference evidence="4 5" key="1">
    <citation type="submission" date="2019-10" db="EMBL/GenBank/DDBJ databases">
        <title>Whole-genome sequence of the extremophile Heliorestis acidaminivorans DSM 24790.</title>
        <authorList>
            <person name="Kyndt J.A."/>
            <person name="Meyer T.E."/>
        </authorList>
    </citation>
    <scope>NUCLEOTIDE SEQUENCE [LARGE SCALE GENOMIC DNA]</scope>
    <source>
        <strain evidence="4 5">DSM 24790</strain>
    </source>
</reference>
<evidence type="ECO:0000256" key="1">
    <source>
        <dbReference type="SAM" id="Coils"/>
    </source>
</evidence>
<protein>
    <submittedName>
        <fullName evidence="4">Diguanylate cyclase</fullName>
    </submittedName>
</protein>
<dbReference type="InterPro" id="IPR035965">
    <property type="entry name" value="PAS-like_dom_sf"/>
</dbReference>
<organism evidence="4 5">
    <name type="scientific">Heliorestis acidaminivorans</name>
    <dbReference type="NCBI Taxonomy" id="553427"/>
    <lineage>
        <taxon>Bacteria</taxon>
        <taxon>Bacillati</taxon>
        <taxon>Bacillota</taxon>
        <taxon>Clostridia</taxon>
        <taxon>Eubacteriales</taxon>
        <taxon>Heliobacteriaceae</taxon>
        <taxon>Heliorestis</taxon>
    </lineage>
</organism>
<feature type="domain" description="PAS" evidence="2">
    <location>
        <begin position="30"/>
        <end position="100"/>
    </location>
</feature>
<dbReference type="PROSITE" id="PS50887">
    <property type="entry name" value="GGDEF"/>
    <property type="match status" value="1"/>
</dbReference>
<dbReference type="Gene3D" id="3.30.450.20">
    <property type="entry name" value="PAS domain"/>
    <property type="match status" value="2"/>
</dbReference>